<accession>A0A4Q7N3L3</accession>
<feature type="transmembrane region" description="Helical" evidence="1">
    <location>
        <begin position="76"/>
        <end position="94"/>
    </location>
</feature>
<feature type="transmembrane region" description="Helical" evidence="1">
    <location>
        <begin position="234"/>
        <end position="251"/>
    </location>
</feature>
<evidence type="ECO:0000313" key="3">
    <source>
        <dbReference type="EMBL" id="RZS75398.1"/>
    </source>
</evidence>
<comment type="caution">
    <text evidence="3">The sequence shown here is derived from an EMBL/GenBank/DDBJ whole genome shotgun (WGS) entry which is preliminary data.</text>
</comment>
<dbReference type="EMBL" id="SGXA01000001">
    <property type="protein sequence ID" value="RZS75398.1"/>
    <property type="molecule type" value="Genomic_DNA"/>
</dbReference>
<feature type="transmembrane region" description="Helical" evidence="1">
    <location>
        <begin position="114"/>
        <end position="137"/>
    </location>
</feature>
<dbReference type="PANTHER" id="PTHR43471">
    <property type="entry name" value="ABC TRANSPORTER PERMEASE"/>
    <property type="match status" value="1"/>
</dbReference>
<dbReference type="OrthoDB" id="9794512at2"/>
<gene>
    <name evidence="3" type="ORF">EV199_1263</name>
</gene>
<dbReference type="InterPro" id="IPR019196">
    <property type="entry name" value="ABC_transp_unknown"/>
</dbReference>
<organism evidence="3 4">
    <name type="scientific">Pseudobacter ginsenosidimutans</name>
    <dbReference type="NCBI Taxonomy" id="661488"/>
    <lineage>
        <taxon>Bacteria</taxon>
        <taxon>Pseudomonadati</taxon>
        <taxon>Bacteroidota</taxon>
        <taxon>Chitinophagia</taxon>
        <taxon>Chitinophagales</taxon>
        <taxon>Chitinophagaceae</taxon>
        <taxon>Pseudobacter</taxon>
    </lineage>
</organism>
<dbReference type="Proteomes" id="UP000293874">
    <property type="component" value="Unassembled WGS sequence"/>
</dbReference>
<protein>
    <submittedName>
        <fullName evidence="3">ABC-2 type transport system permease protein</fullName>
    </submittedName>
</protein>
<feature type="transmembrane region" description="Helical" evidence="1">
    <location>
        <begin position="179"/>
        <end position="198"/>
    </location>
</feature>
<keyword evidence="1" id="KW-0812">Transmembrane</keyword>
<dbReference type="PANTHER" id="PTHR43471:SF12">
    <property type="entry name" value="HYPOTHETICAL MEMBRANE PROTEIN, CONSERVED"/>
    <property type="match status" value="1"/>
</dbReference>
<proteinExistence type="predicted"/>
<keyword evidence="1" id="KW-0472">Membrane</keyword>
<keyword evidence="1" id="KW-1133">Transmembrane helix</keyword>
<evidence type="ECO:0000259" key="2">
    <source>
        <dbReference type="Pfam" id="PF09822"/>
    </source>
</evidence>
<dbReference type="Pfam" id="PF09822">
    <property type="entry name" value="ABC_transp_aux"/>
    <property type="match status" value="1"/>
</dbReference>
<feature type="transmembrane region" description="Helical" evidence="1">
    <location>
        <begin position="20"/>
        <end position="37"/>
    </location>
</feature>
<dbReference type="AlphaFoldDB" id="A0A4Q7N3L3"/>
<sequence>MKIIFKIARAELRNLFYSPIAWVTLVVFFVISGMQFINPLRTMAIQQELLQANSPGWNGFRGPLTFALFNDTIKHMLQYLYFFLPLLTMGVINREVNSGTMKLLNSSPVSIREIVMGKFLGLTGFNLALMSVIALMLFTGYFTIQHAEFAWYCSMLLGFFLLTSTYMAIGLYISTLTSYQIVAGIATFFAFIILGMMGKIGQEYDLFRDITWFISLAGRTDFMFNGLITTRDLFYFLLVIVLFLGLTTLKLKSLQESKKWTVSFTRHLLLILTVLTLGYFSSRPGHIGYLDVTSNKLNTLDSTTQGVLKELDGSPLTVTLYANLLGRGYDAGSPASRNAYIWGFWEKYIRFYPNIQFKYEYYYDIKKGDSGLFKSYPGKTIHQIAKQVARMFKVDLADLKKPGAIDTMTDLSREDQWKLIMELEYKGNKSLLRIYDMPIWPDPSHVSASIRKLTRNNIPKVMFTTGNWERSPWRNGEREYGLHTNLQAKREAMTNMGLDADTISLLRHDIPANTKLLAVADPRSALQPSEQEKILQYIENGGNAIFYGEAGKQQILNPILNTMGVTLENGRLVRPHLHAASDAFRLMLNKAGVYLAQTSYMQSAQKFGVEKAAPNAVFSGFCDISFKDTNGFKIEPIIQMPGAKNIWIENGLYVADSAKPIFSPEEGDLQKEVYTIGLKLTRMINNKEQRIIVTSDADFMTVINSIELGLYSWLVYNEYPVYIPNIYHKDRWLTIGKNPAKVLWYVYAYGLPGLLLLTGTILLIRRKRK</sequence>
<dbReference type="RefSeq" id="WP_130539769.1">
    <property type="nucleotide sequence ID" value="NZ_CP042431.1"/>
</dbReference>
<feature type="transmembrane region" description="Helical" evidence="1">
    <location>
        <begin position="263"/>
        <end position="280"/>
    </location>
</feature>
<name>A0A4Q7N3L3_9BACT</name>
<dbReference type="GO" id="GO:0140359">
    <property type="term" value="F:ABC-type transporter activity"/>
    <property type="evidence" value="ECO:0007669"/>
    <property type="project" value="InterPro"/>
</dbReference>
<reference evidence="3 4" key="1">
    <citation type="submission" date="2019-02" db="EMBL/GenBank/DDBJ databases">
        <title>Genomic Encyclopedia of Type Strains, Phase IV (KMG-IV): sequencing the most valuable type-strain genomes for metagenomic binning, comparative biology and taxonomic classification.</title>
        <authorList>
            <person name="Goeker M."/>
        </authorList>
    </citation>
    <scope>NUCLEOTIDE SEQUENCE [LARGE SCALE GENOMIC DNA]</scope>
    <source>
        <strain evidence="3 4">DSM 18116</strain>
    </source>
</reference>
<dbReference type="Pfam" id="PF12679">
    <property type="entry name" value="ABC2_membrane_2"/>
    <property type="match status" value="1"/>
</dbReference>
<feature type="transmembrane region" description="Helical" evidence="1">
    <location>
        <begin position="742"/>
        <end position="764"/>
    </location>
</feature>
<dbReference type="GO" id="GO:0005886">
    <property type="term" value="C:plasma membrane"/>
    <property type="evidence" value="ECO:0007669"/>
    <property type="project" value="UniProtKB-SubCell"/>
</dbReference>
<feature type="transmembrane region" description="Helical" evidence="1">
    <location>
        <begin position="149"/>
        <end position="173"/>
    </location>
</feature>
<feature type="domain" description="ABC-type uncharacterised transport system" evidence="2">
    <location>
        <begin position="459"/>
        <end position="701"/>
    </location>
</feature>
<evidence type="ECO:0000313" key="4">
    <source>
        <dbReference type="Proteomes" id="UP000293874"/>
    </source>
</evidence>
<keyword evidence="4" id="KW-1185">Reference proteome</keyword>
<evidence type="ECO:0000256" key="1">
    <source>
        <dbReference type="SAM" id="Phobius"/>
    </source>
</evidence>